<dbReference type="InterPro" id="IPR000719">
    <property type="entry name" value="Prot_kinase_dom"/>
</dbReference>
<dbReference type="Proteomes" id="UP001372338">
    <property type="component" value="Unassembled WGS sequence"/>
</dbReference>
<proteinExistence type="predicted"/>
<keyword evidence="1" id="KW-0732">Signal</keyword>
<dbReference type="PROSITE" id="PS50011">
    <property type="entry name" value="PROTEIN_KINASE_DOM"/>
    <property type="match status" value="1"/>
</dbReference>
<keyword evidence="4" id="KW-0472">Membrane</keyword>
<dbReference type="Pfam" id="PF00954">
    <property type="entry name" value="S_locus_glycop"/>
    <property type="match status" value="1"/>
</dbReference>
<evidence type="ECO:0000313" key="7">
    <source>
        <dbReference type="Proteomes" id="UP001372338"/>
    </source>
</evidence>
<name>A0AAN9EHL6_CROPI</name>
<evidence type="ECO:0000256" key="3">
    <source>
        <dbReference type="SAM" id="MobiDB-lite"/>
    </source>
</evidence>
<dbReference type="GO" id="GO:0005524">
    <property type="term" value="F:ATP binding"/>
    <property type="evidence" value="ECO:0007669"/>
    <property type="project" value="InterPro"/>
</dbReference>
<feature type="region of interest" description="Disordered" evidence="3">
    <location>
        <begin position="1"/>
        <end position="35"/>
    </location>
</feature>
<dbReference type="PANTHER" id="PTHR32444:SF183">
    <property type="entry name" value="APPLE DOMAIN-CONTAINING PROTEIN"/>
    <property type="match status" value="1"/>
</dbReference>
<keyword evidence="7" id="KW-1185">Reference proteome</keyword>
<comment type="caution">
    <text evidence="6">The sequence shown here is derived from an EMBL/GenBank/DDBJ whole genome shotgun (WGS) entry which is preliminary data.</text>
</comment>
<evidence type="ECO:0000256" key="2">
    <source>
        <dbReference type="ARBA" id="ARBA00023157"/>
    </source>
</evidence>
<accession>A0AAN9EHL6</accession>
<keyword evidence="4" id="KW-0812">Transmembrane</keyword>
<dbReference type="Gene3D" id="3.30.200.20">
    <property type="entry name" value="Phosphorylase Kinase, domain 1"/>
    <property type="match status" value="1"/>
</dbReference>
<dbReference type="InterPro" id="IPR011009">
    <property type="entry name" value="Kinase-like_dom_sf"/>
</dbReference>
<dbReference type="EMBL" id="JAYWIO010000006">
    <property type="protein sequence ID" value="KAK7257254.1"/>
    <property type="molecule type" value="Genomic_DNA"/>
</dbReference>
<dbReference type="SUPFAM" id="SSF56112">
    <property type="entry name" value="Protein kinase-like (PK-like)"/>
    <property type="match status" value="1"/>
</dbReference>
<reference evidence="6 7" key="1">
    <citation type="submission" date="2024-01" db="EMBL/GenBank/DDBJ databases">
        <title>The genomes of 5 underutilized Papilionoideae crops provide insights into root nodulation and disease resistanc.</title>
        <authorList>
            <person name="Yuan L."/>
        </authorList>
    </citation>
    <scope>NUCLEOTIDE SEQUENCE [LARGE SCALE GENOMIC DNA]</scope>
    <source>
        <strain evidence="6">ZHUSHIDOU_FW_LH</strain>
        <tissue evidence="6">Leaf</tissue>
    </source>
</reference>
<feature type="transmembrane region" description="Helical" evidence="4">
    <location>
        <begin position="188"/>
        <end position="208"/>
    </location>
</feature>
<dbReference type="GO" id="GO:0004672">
    <property type="term" value="F:protein kinase activity"/>
    <property type="evidence" value="ECO:0007669"/>
    <property type="project" value="InterPro"/>
</dbReference>
<dbReference type="GO" id="GO:0048544">
    <property type="term" value="P:recognition of pollen"/>
    <property type="evidence" value="ECO:0007669"/>
    <property type="project" value="InterPro"/>
</dbReference>
<evidence type="ECO:0000313" key="6">
    <source>
        <dbReference type="EMBL" id="KAK7257254.1"/>
    </source>
</evidence>
<evidence type="ECO:0000259" key="5">
    <source>
        <dbReference type="PROSITE" id="PS50011"/>
    </source>
</evidence>
<keyword evidence="2" id="KW-1015">Disulfide bond</keyword>
<dbReference type="InterPro" id="IPR000858">
    <property type="entry name" value="S_locus_glycoprot_dom"/>
</dbReference>
<feature type="compositionally biased region" description="Polar residues" evidence="3">
    <location>
        <begin position="8"/>
        <end position="20"/>
    </location>
</feature>
<protein>
    <recommendedName>
        <fullName evidence="5">Protein kinase domain-containing protein</fullName>
    </recommendedName>
</protein>
<gene>
    <name evidence="6" type="ORF">RIF29_31098</name>
</gene>
<organism evidence="6 7">
    <name type="scientific">Crotalaria pallida</name>
    <name type="common">Smooth rattlebox</name>
    <name type="synonym">Crotalaria striata</name>
    <dbReference type="NCBI Taxonomy" id="3830"/>
    <lineage>
        <taxon>Eukaryota</taxon>
        <taxon>Viridiplantae</taxon>
        <taxon>Streptophyta</taxon>
        <taxon>Embryophyta</taxon>
        <taxon>Tracheophyta</taxon>
        <taxon>Spermatophyta</taxon>
        <taxon>Magnoliopsida</taxon>
        <taxon>eudicotyledons</taxon>
        <taxon>Gunneridae</taxon>
        <taxon>Pentapetalae</taxon>
        <taxon>rosids</taxon>
        <taxon>fabids</taxon>
        <taxon>Fabales</taxon>
        <taxon>Fabaceae</taxon>
        <taxon>Papilionoideae</taxon>
        <taxon>50 kb inversion clade</taxon>
        <taxon>genistoids sensu lato</taxon>
        <taxon>core genistoids</taxon>
        <taxon>Crotalarieae</taxon>
        <taxon>Crotalaria</taxon>
    </lineage>
</organism>
<dbReference type="AlphaFoldDB" id="A0AAN9EHL6"/>
<keyword evidence="4" id="KW-1133">Transmembrane helix</keyword>
<feature type="domain" description="Protein kinase" evidence="5">
    <location>
        <begin position="249"/>
        <end position="292"/>
    </location>
</feature>
<evidence type="ECO:0000256" key="4">
    <source>
        <dbReference type="SAM" id="Phobius"/>
    </source>
</evidence>
<dbReference type="PANTHER" id="PTHR32444">
    <property type="entry name" value="BULB-TYPE LECTIN DOMAIN-CONTAINING PROTEIN"/>
    <property type="match status" value="1"/>
</dbReference>
<sequence length="292" mass="32408">MTIPHGNNALTKTEVPQSSLMPCPASLRGQPGEHVGEYSKKVDHRGYPQVIKWKGSAIKKRVGPWNGLHFTGYPVSIPRALVTFEVVVNQKEVYYEYQLLDRSIYSIIRLTPSGSGQRLSWESQTRSLLEVFARGEQDPCDNYALCGSNSICNMNGNVPTWDDDLYVRVPASELDYATANGHGNKKKLVGITVAVMTFALTICACILIKKKRGVARIIYRKHYENILKTEEVYLPTFDLAIIAKATDNFSSSNKLGEGGFGPVYKGTLADGKELAVKRLSENSVQGLEEFQN</sequence>
<evidence type="ECO:0000256" key="1">
    <source>
        <dbReference type="ARBA" id="ARBA00022729"/>
    </source>
</evidence>